<feature type="active site" evidence="16">
    <location>
        <position position="296"/>
    </location>
</feature>
<comment type="caution">
    <text evidence="18">The sequence shown here is derived from an EMBL/GenBank/DDBJ whole genome shotgun (WGS) entry which is preliminary data.</text>
</comment>
<evidence type="ECO:0000256" key="4">
    <source>
        <dbReference type="ARBA" id="ARBA00004752"/>
    </source>
</evidence>
<dbReference type="Gene3D" id="3.90.78.10">
    <property type="entry name" value="UDP-N-acetylenolpyruvoylglucosamine reductase, C-terminal domain"/>
    <property type="match status" value="1"/>
</dbReference>
<dbReference type="InterPro" id="IPR016169">
    <property type="entry name" value="FAD-bd_PCMH_sub2"/>
</dbReference>
<evidence type="ECO:0000256" key="10">
    <source>
        <dbReference type="ARBA" id="ARBA00022960"/>
    </source>
</evidence>
<keyword evidence="7 16" id="KW-0285">Flavoprotein</keyword>
<dbReference type="EMBL" id="VUMD01000012">
    <property type="protein sequence ID" value="MSS37619.1"/>
    <property type="molecule type" value="Genomic_DNA"/>
</dbReference>
<dbReference type="Gene3D" id="3.30.465.10">
    <property type="match status" value="1"/>
</dbReference>
<dbReference type="GO" id="GO:0005829">
    <property type="term" value="C:cytosol"/>
    <property type="evidence" value="ECO:0007669"/>
    <property type="project" value="TreeGrafter"/>
</dbReference>
<keyword evidence="13 16" id="KW-0131">Cell cycle</keyword>
<dbReference type="PROSITE" id="PS51387">
    <property type="entry name" value="FAD_PCMH"/>
    <property type="match status" value="1"/>
</dbReference>
<keyword evidence="14 16" id="KW-0961">Cell wall biogenesis/degradation</keyword>
<dbReference type="UniPathway" id="UPA00219"/>
<dbReference type="PANTHER" id="PTHR21071">
    <property type="entry name" value="UDP-N-ACETYLENOLPYRUVOYLGLUCOSAMINE REDUCTASE"/>
    <property type="match status" value="1"/>
</dbReference>
<comment type="subcellular location">
    <subcellularLocation>
        <location evidence="3 16">Cytoplasm</location>
    </subcellularLocation>
</comment>
<evidence type="ECO:0000256" key="15">
    <source>
        <dbReference type="ARBA" id="ARBA00048914"/>
    </source>
</evidence>
<keyword evidence="10 16" id="KW-0133">Cell shape</keyword>
<keyword evidence="9 16" id="KW-0521">NADP</keyword>
<evidence type="ECO:0000256" key="2">
    <source>
        <dbReference type="ARBA" id="ARBA00003921"/>
    </source>
</evidence>
<dbReference type="SUPFAM" id="SSF56194">
    <property type="entry name" value="Uridine diphospho-N-Acetylenolpyruvylglucosamine reductase, MurB, C-terminal domain"/>
    <property type="match status" value="1"/>
</dbReference>
<evidence type="ECO:0000256" key="1">
    <source>
        <dbReference type="ARBA" id="ARBA00001974"/>
    </source>
</evidence>
<gene>
    <name evidence="16 18" type="primary">murB</name>
    <name evidence="18" type="ORF">FYJ39_13795</name>
</gene>
<evidence type="ECO:0000256" key="5">
    <source>
        <dbReference type="ARBA" id="ARBA00022490"/>
    </source>
</evidence>
<dbReference type="NCBIfam" id="TIGR00179">
    <property type="entry name" value="murB"/>
    <property type="match status" value="1"/>
</dbReference>
<keyword evidence="8 16" id="KW-0274">FAD</keyword>
<dbReference type="Pfam" id="PF02873">
    <property type="entry name" value="MurB_C"/>
    <property type="match status" value="1"/>
</dbReference>
<dbReference type="InterPro" id="IPR016167">
    <property type="entry name" value="FAD-bd_PCMH_sub1"/>
</dbReference>
<accession>A0A7X2NMJ5</accession>
<dbReference type="InterPro" id="IPR003170">
    <property type="entry name" value="MurB"/>
</dbReference>
<keyword evidence="6 16" id="KW-0132">Cell division</keyword>
<sequence>MNLERMLKEALVSEESVLMTMEPMSRHTTFRIGGPAEFFAGPSNEKELSAVIRLCREYNVPWSILGNGSNLLVSDKGVEGVVIAMEQGWNYGRVQGSRLTAGAGLLLSRAAHLALDASLEGMEFAAGIPGTVGGALVMNAGAYGSEIKEVLESARLMTPQGEILSLKAEDLRMGYRTSMIPEAGCVALEAVFQLKPGKQSEIESRIKDLAVRRRQKQPLEYPSAGSTFKRPYGYFAGKLIEDAGLRGYKMGGAQVSEKHCGFVINRGGATATDVLNLCRHIQEKVKAAAGVELEMEVKRWGDFSNTL</sequence>
<comment type="cofactor">
    <cofactor evidence="1 16">
        <name>FAD</name>
        <dbReference type="ChEBI" id="CHEBI:57692"/>
    </cofactor>
</comment>
<dbReference type="NCBIfam" id="NF010480">
    <property type="entry name" value="PRK13905.1"/>
    <property type="match status" value="1"/>
</dbReference>
<dbReference type="AlphaFoldDB" id="A0A7X2NMJ5"/>
<evidence type="ECO:0000313" key="19">
    <source>
        <dbReference type="Proteomes" id="UP000429958"/>
    </source>
</evidence>
<evidence type="ECO:0000256" key="8">
    <source>
        <dbReference type="ARBA" id="ARBA00022827"/>
    </source>
</evidence>
<name>A0A7X2NMJ5_9CLOT</name>
<comment type="pathway">
    <text evidence="4 16">Cell wall biogenesis; peptidoglycan biosynthesis.</text>
</comment>
<evidence type="ECO:0000256" key="16">
    <source>
        <dbReference type="HAMAP-Rule" id="MF_00037"/>
    </source>
</evidence>
<dbReference type="GO" id="GO:0071949">
    <property type="term" value="F:FAD binding"/>
    <property type="evidence" value="ECO:0007669"/>
    <property type="project" value="InterPro"/>
</dbReference>
<comment type="catalytic activity">
    <reaction evidence="15 16">
        <text>UDP-N-acetyl-alpha-D-muramate + NADP(+) = UDP-N-acetyl-3-O-(1-carboxyvinyl)-alpha-D-glucosamine + NADPH + H(+)</text>
        <dbReference type="Rhea" id="RHEA:12248"/>
        <dbReference type="ChEBI" id="CHEBI:15378"/>
        <dbReference type="ChEBI" id="CHEBI:57783"/>
        <dbReference type="ChEBI" id="CHEBI:58349"/>
        <dbReference type="ChEBI" id="CHEBI:68483"/>
        <dbReference type="ChEBI" id="CHEBI:70757"/>
        <dbReference type="EC" id="1.3.1.98"/>
    </reaction>
</comment>
<reference evidence="18 19" key="1">
    <citation type="submission" date="2019-08" db="EMBL/GenBank/DDBJ databases">
        <title>In-depth cultivation of the pig gut microbiome towards novel bacterial diversity and tailored functional studies.</title>
        <authorList>
            <person name="Wylensek D."/>
            <person name="Hitch T.C.A."/>
            <person name="Clavel T."/>
        </authorList>
    </citation>
    <scope>NUCLEOTIDE SEQUENCE [LARGE SCALE GENOMIC DNA]</scope>
    <source>
        <strain evidence="18 19">WCA-389-WT-23D1</strain>
    </source>
</reference>
<dbReference type="PANTHER" id="PTHR21071:SF4">
    <property type="entry name" value="UDP-N-ACETYLENOLPYRUVOYLGLUCOSAMINE REDUCTASE"/>
    <property type="match status" value="1"/>
</dbReference>
<dbReference type="InterPro" id="IPR016166">
    <property type="entry name" value="FAD-bd_PCMH"/>
</dbReference>
<keyword evidence="12 16" id="KW-0560">Oxidoreductase</keyword>
<dbReference type="GO" id="GO:0071555">
    <property type="term" value="P:cell wall organization"/>
    <property type="evidence" value="ECO:0007669"/>
    <property type="project" value="UniProtKB-KW"/>
</dbReference>
<comment type="similarity">
    <text evidence="16">Belongs to the MurB family.</text>
</comment>
<dbReference type="InterPro" id="IPR006094">
    <property type="entry name" value="Oxid_FAD_bind_N"/>
</dbReference>
<dbReference type="GO" id="GO:0051301">
    <property type="term" value="P:cell division"/>
    <property type="evidence" value="ECO:0007669"/>
    <property type="project" value="UniProtKB-KW"/>
</dbReference>
<keyword evidence="5 16" id="KW-0963">Cytoplasm</keyword>
<dbReference type="InterPro" id="IPR036318">
    <property type="entry name" value="FAD-bd_PCMH-like_sf"/>
</dbReference>
<dbReference type="EC" id="1.3.1.98" evidence="16"/>
<feature type="active site" evidence="16">
    <location>
        <position position="176"/>
    </location>
</feature>
<dbReference type="HAMAP" id="MF_00037">
    <property type="entry name" value="MurB"/>
    <property type="match status" value="1"/>
</dbReference>
<evidence type="ECO:0000256" key="9">
    <source>
        <dbReference type="ARBA" id="ARBA00022857"/>
    </source>
</evidence>
<protein>
    <recommendedName>
        <fullName evidence="16">UDP-N-acetylenolpyruvoylglucosamine reductase</fullName>
        <ecNumber evidence="16">1.3.1.98</ecNumber>
    </recommendedName>
    <alternativeName>
        <fullName evidence="16">UDP-N-acetylmuramate dehydrogenase</fullName>
    </alternativeName>
</protein>
<dbReference type="GO" id="GO:0009252">
    <property type="term" value="P:peptidoglycan biosynthetic process"/>
    <property type="evidence" value="ECO:0007669"/>
    <property type="project" value="UniProtKB-UniRule"/>
</dbReference>
<feature type="domain" description="FAD-binding PCMH-type" evidence="17">
    <location>
        <begin position="31"/>
        <end position="197"/>
    </location>
</feature>
<keyword evidence="19" id="KW-1185">Reference proteome</keyword>
<evidence type="ECO:0000256" key="12">
    <source>
        <dbReference type="ARBA" id="ARBA00023002"/>
    </source>
</evidence>
<evidence type="ECO:0000259" key="17">
    <source>
        <dbReference type="PROSITE" id="PS51387"/>
    </source>
</evidence>
<proteinExistence type="inferred from homology"/>
<dbReference type="InterPro" id="IPR036635">
    <property type="entry name" value="MurB_C_sf"/>
</dbReference>
<evidence type="ECO:0000256" key="14">
    <source>
        <dbReference type="ARBA" id="ARBA00023316"/>
    </source>
</evidence>
<evidence type="ECO:0000256" key="7">
    <source>
        <dbReference type="ARBA" id="ARBA00022630"/>
    </source>
</evidence>
<keyword evidence="11 16" id="KW-0573">Peptidoglycan synthesis</keyword>
<evidence type="ECO:0000256" key="6">
    <source>
        <dbReference type="ARBA" id="ARBA00022618"/>
    </source>
</evidence>
<dbReference type="Pfam" id="PF01565">
    <property type="entry name" value="FAD_binding_4"/>
    <property type="match status" value="1"/>
</dbReference>
<dbReference type="Proteomes" id="UP000429958">
    <property type="component" value="Unassembled WGS sequence"/>
</dbReference>
<evidence type="ECO:0000256" key="3">
    <source>
        <dbReference type="ARBA" id="ARBA00004496"/>
    </source>
</evidence>
<dbReference type="Gene3D" id="3.30.43.10">
    <property type="entry name" value="Uridine Diphospho-n-acetylenolpyruvylglucosamine Reductase, domain 2"/>
    <property type="match status" value="1"/>
</dbReference>
<evidence type="ECO:0000313" key="18">
    <source>
        <dbReference type="EMBL" id="MSS37619.1"/>
    </source>
</evidence>
<evidence type="ECO:0000256" key="11">
    <source>
        <dbReference type="ARBA" id="ARBA00022984"/>
    </source>
</evidence>
<comment type="function">
    <text evidence="2 16">Cell wall formation.</text>
</comment>
<dbReference type="GO" id="GO:0008762">
    <property type="term" value="F:UDP-N-acetylmuramate dehydrogenase activity"/>
    <property type="evidence" value="ECO:0007669"/>
    <property type="project" value="UniProtKB-UniRule"/>
</dbReference>
<dbReference type="SUPFAM" id="SSF56176">
    <property type="entry name" value="FAD-binding/transporter-associated domain-like"/>
    <property type="match status" value="1"/>
</dbReference>
<dbReference type="GO" id="GO:0008360">
    <property type="term" value="P:regulation of cell shape"/>
    <property type="evidence" value="ECO:0007669"/>
    <property type="project" value="UniProtKB-KW"/>
</dbReference>
<dbReference type="InterPro" id="IPR011601">
    <property type="entry name" value="MurB_C"/>
</dbReference>
<organism evidence="18 19">
    <name type="scientific">Clostridium porci</name>
    <dbReference type="NCBI Taxonomy" id="2605778"/>
    <lineage>
        <taxon>Bacteria</taxon>
        <taxon>Bacillati</taxon>
        <taxon>Bacillota</taxon>
        <taxon>Clostridia</taxon>
        <taxon>Eubacteriales</taxon>
        <taxon>Clostridiaceae</taxon>
        <taxon>Clostridium</taxon>
    </lineage>
</organism>
<evidence type="ECO:0000256" key="13">
    <source>
        <dbReference type="ARBA" id="ARBA00023306"/>
    </source>
</evidence>
<feature type="active site" description="Proton donor" evidence="16">
    <location>
        <position position="226"/>
    </location>
</feature>